<protein>
    <submittedName>
        <fullName evidence="2">Hypp7470 protein</fullName>
    </submittedName>
</protein>
<feature type="region of interest" description="Disordered" evidence="1">
    <location>
        <begin position="1"/>
        <end position="21"/>
    </location>
</feature>
<gene>
    <name evidence="2" type="primary">Hypp7470</name>
    <name evidence="2" type="ORF">BLAG_LOCUS7718</name>
</gene>
<evidence type="ECO:0000313" key="3">
    <source>
        <dbReference type="Proteomes" id="UP000838412"/>
    </source>
</evidence>
<dbReference type="OrthoDB" id="10300366at2759"/>
<feature type="compositionally biased region" description="Basic and acidic residues" evidence="1">
    <location>
        <begin position="163"/>
        <end position="176"/>
    </location>
</feature>
<dbReference type="AlphaFoldDB" id="A0A8J9Z0L4"/>
<feature type="compositionally biased region" description="Basic residues" evidence="1">
    <location>
        <begin position="1"/>
        <end position="10"/>
    </location>
</feature>
<dbReference type="Proteomes" id="UP000838412">
    <property type="component" value="Chromosome 14"/>
</dbReference>
<evidence type="ECO:0000256" key="1">
    <source>
        <dbReference type="SAM" id="MobiDB-lite"/>
    </source>
</evidence>
<name>A0A8J9Z0L4_BRALA</name>
<feature type="compositionally biased region" description="Basic and acidic residues" evidence="1">
    <location>
        <begin position="98"/>
        <end position="107"/>
    </location>
</feature>
<evidence type="ECO:0000313" key="2">
    <source>
        <dbReference type="EMBL" id="CAH1245353.1"/>
    </source>
</evidence>
<keyword evidence="3" id="KW-1185">Reference proteome</keyword>
<reference evidence="2" key="1">
    <citation type="submission" date="2022-01" db="EMBL/GenBank/DDBJ databases">
        <authorList>
            <person name="Braso-Vives M."/>
        </authorList>
    </citation>
    <scope>NUCLEOTIDE SEQUENCE</scope>
</reference>
<dbReference type="EMBL" id="OV696699">
    <property type="protein sequence ID" value="CAH1245353.1"/>
    <property type="molecule type" value="Genomic_DNA"/>
</dbReference>
<accession>A0A8J9Z0L4</accession>
<sequence length="176" mass="19563">MPRKTSKSQKKTPQEGREKKHSWFLTASSYNTARRDGVSQDVLLFMSNIEGDLRKFLDGEPLLDGGLVENLHDISTKADQITLPGAAVKPSTTSDEPALDRTTREEVTATDNRFVLKTVKDGGEDTSCCEDGQTGGKEPAEQIKQHRRTEKTIASVATSQERSSPRPDVKDRRNFE</sequence>
<feature type="region of interest" description="Disordered" evidence="1">
    <location>
        <begin position="85"/>
        <end position="176"/>
    </location>
</feature>
<organism evidence="2 3">
    <name type="scientific">Branchiostoma lanceolatum</name>
    <name type="common">Common lancelet</name>
    <name type="synonym">Amphioxus lanceolatum</name>
    <dbReference type="NCBI Taxonomy" id="7740"/>
    <lineage>
        <taxon>Eukaryota</taxon>
        <taxon>Metazoa</taxon>
        <taxon>Chordata</taxon>
        <taxon>Cephalochordata</taxon>
        <taxon>Leptocardii</taxon>
        <taxon>Amphioxiformes</taxon>
        <taxon>Branchiostomatidae</taxon>
        <taxon>Branchiostoma</taxon>
    </lineage>
</organism>
<proteinExistence type="predicted"/>